<dbReference type="AlphaFoldDB" id="A0A4C1V2Y0"/>
<accession>A0A4C1V2Y0</accession>
<evidence type="ECO:0000313" key="2">
    <source>
        <dbReference type="Proteomes" id="UP000299102"/>
    </source>
</evidence>
<dbReference type="EMBL" id="BGZK01000263">
    <property type="protein sequence ID" value="GBP32686.1"/>
    <property type="molecule type" value="Genomic_DNA"/>
</dbReference>
<sequence length="133" mass="15199">MRTRNTEVINNSTGQLTVVGGAVRDDQHQRSQLSSIALLSRQSNTLRHTQSVVELRLNASLTLPTNPNADSPRGERAVNSRTFELQLERRVFVSGPVAMDFSKLEYDAPFIRQYRSLTARERTSRKNPRFERK</sequence>
<comment type="caution">
    <text evidence="1">The sequence shown here is derived from an EMBL/GenBank/DDBJ whole genome shotgun (WGS) entry which is preliminary data.</text>
</comment>
<evidence type="ECO:0000313" key="1">
    <source>
        <dbReference type="EMBL" id="GBP32686.1"/>
    </source>
</evidence>
<reference evidence="1 2" key="1">
    <citation type="journal article" date="2019" name="Commun. Biol.">
        <title>The bagworm genome reveals a unique fibroin gene that provides high tensile strength.</title>
        <authorList>
            <person name="Kono N."/>
            <person name="Nakamura H."/>
            <person name="Ohtoshi R."/>
            <person name="Tomita M."/>
            <person name="Numata K."/>
            <person name="Arakawa K."/>
        </authorList>
    </citation>
    <scope>NUCLEOTIDE SEQUENCE [LARGE SCALE GENOMIC DNA]</scope>
</reference>
<keyword evidence="2" id="KW-1185">Reference proteome</keyword>
<name>A0A4C1V2Y0_EUMVA</name>
<gene>
    <name evidence="1" type="ORF">EVAR_16849_1</name>
</gene>
<proteinExistence type="predicted"/>
<protein>
    <submittedName>
        <fullName evidence="1">Uncharacterized protein</fullName>
    </submittedName>
</protein>
<organism evidence="1 2">
    <name type="scientific">Eumeta variegata</name>
    <name type="common">Bagworm moth</name>
    <name type="synonym">Eumeta japonica</name>
    <dbReference type="NCBI Taxonomy" id="151549"/>
    <lineage>
        <taxon>Eukaryota</taxon>
        <taxon>Metazoa</taxon>
        <taxon>Ecdysozoa</taxon>
        <taxon>Arthropoda</taxon>
        <taxon>Hexapoda</taxon>
        <taxon>Insecta</taxon>
        <taxon>Pterygota</taxon>
        <taxon>Neoptera</taxon>
        <taxon>Endopterygota</taxon>
        <taxon>Lepidoptera</taxon>
        <taxon>Glossata</taxon>
        <taxon>Ditrysia</taxon>
        <taxon>Tineoidea</taxon>
        <taxon>Psychidae</taxon>
        <taxon>Oiketicinae</taxon>
        <taxon>Eumeta</taxon>
    </lineage>
</organism>
<dbReference type="Proteomes" id="UP000299102">
    <property type="component" value="Unassembled WGS sequence"/>
</dbReference>